<comment type="caution">
    <text evidence="5">The sequence shown here is derived from an EMBL/GenBank/DDBJ whole genome shotgun (WGS) entry which is preliminary data.</text>
</comment>
<dbReference type="PANTHER" id="PTHR43280:SF32">
    <property type="entry name" value="TRANSCRIPTIONAL REGULATORY PROTEIN"/>
    <property type="match status" value="1"/>
</dbReference>
<organism evidence="5 6">
    <name type="scientific">Mucilaginibacter dorajii</name>
    <dbReference type="NCBI Taxonomy" id="692994"/>
    <lineage>
        <taxon>Bacteria</taxon>
        <taxon>Pseudomonadati</taxon>
        <taxon>Bacteroidota</taxon>
        <taxon>Sphingobacteriia</taxon>
        <taxon>Sphingobacteriales</taxon>
        <taxon>Sphingobacteriaceae</taxon>
        <taxon>Mucilaginibacter</taxon>
    </lineage>
</organism>
<dbReference type="Gene3D" id="1.10.10.60">
    <property type="entry name" value="Homeodomain-like"/>
    <property type="match status" value="1"/>
</dbReference>
<sequence length="288" mass="32570">MNRSATFPNIQTEKEIKDSFSIGYAEGLSFTHQLVCRLNYHRIFLITQGAGSIQIDGVFYPVTGNELFLLAKGQCYKFEAGTVITGFELCFGDCFWDKTPPSANNCKAVLFNNATANQHVFVGNTDMVELDLHFRALQNEFIKTDYINKPDVLAAYLKIIMIKIANLKLLLTDGQESHDNQLYRQFLELVSKKYQSTHEVNEFATLLGISTRKLTDICNKCGGNGAKDIINGQLIAEAKRALQFSNKPVKEIAFQLNFATPDHFSHFFKKNTQVSPFQYRSHFAHIGM</sequence>
<proteinExistence type="predicted"/>
<dbReference type="PANTHER" id="PTHR43280">
    <property type="entry name" value="ARAC-FAMILY TRANSCRIPTIONAL REGULATOR"/>
    <property type="match status" value="1"/>
</dbReference>
<dbReference type="InterPro" id="IPR018060">
    <property type="entry name" value="HTH_AraC"/>
</dbReference>
<evidence type="ECO:0000256" key="1">
    <source>
        <dbReference type="ARBA" id="ARBA00023015"/>
    </source>
</evidence>
<dbReference type="SMART" id="SM00342">
    <property type="entry name" value="HTH_ARAC"/>
    <property type="match status" value="1"/>
</dbReference>
<evidence type="ECO:0000313" key="6">
    <source>
        <dbReference type="Proteomes" id="UP001500742"/>
    </source>
</evidence>
<evidence type="ECO:0000256" key="3">
    <source>
        <dbReference type="ARBA" id="ARBA00023163"/>
    </source>
</evidence>
<accession>A0ABP7P308</accession>
<feature type="domain" description="HTH araC/xylS-type" evidence="4">
    <location>
        <begin position="184"/>
        <end position="282"/>
    </location>
</feature>
<protein>
    <recommendedName>
        <fullName evidence="4">HTH araC/xylS-type domain-containing protein</fullName>
    </recommendedName>
</protein>
<keyword evidence="6" id="KW-1185">Reference proteome</keyword>
<dbReference type="SUPFAM" id="SSF46689">
    <property type="entry name" value="Homeodomain-like"/>
    <property type="match status" value="1"/>
</dbReference>
<keyword evidence="2" id="KW-0238">DNA-binding</keyword>
<gene>
    <name evidence="5" type="ORF">GCM10022210_02820</name>
</gene>
<dbReference type="Proteomes" id="UP001500742">
    <property type="component" value="Unassembled WGS sequence"/>
</dbReference>
<evidence type="ECO:0000313" key="5">
    <source>
        <dbReference type="EMBL" id="GAA3958872.1"/>
    </source>
</evidence>
<keyword evidence="1" id="KW-0805">Transcription regulation</keyword>
<evidence type="ECO:0000259" key="4">
    <source>
        <dbReference type="PROSITE" id="PS01124"/>
    </source>
</evidence>
<dbReference type="EMBL" id="BAAAZC010000004">
    <property type="protein sequence ID" value="GAA3958872.1"/>
    <property type="molecule type" value="Genomic_DNA"/>
</dbReference>
<dbReference type="Pfam" id="PF12833">
    <property type="entry name" value="HTH_18"/>
    <property type="match status" value="1"/>
</dbReference>
<dbReference type="PROSITE" id="PS01124">
    <property type="entry name" value="HTH_ARAC_FAMILY_2"/>
    <property type="match status" value="1"/>
</dbReference>
<name>A0ABP7P308_9SPHI</name>
<dbReference type="RefSeq" id="WP_259090466.1">
    <property type="nucleotide sequence ID" value="NZ_BAAAZC010000004.1"/>
</dbReference>
<dbReference type="InterPro" id="IPR009057">
    <property type="entry name" value="Homeodomain-like_sf"/>
</dbReference>
<keyword evidence="3" id="KW-0804">Transcription</keyword>
<reference evidence="6" key="1">
    <citation type="journal article" date="2019" name="Int. J. Syst. Evol. Microbiol.">
        <title>The Global Catalogue of Microorganisms (GCM) 10K type strain sequencing project: providing services to taxonomists for standard genome sequencing and annotation.</title>
        <authorList>
            <consortium name="The Broad Institute Genomics Platform"/>
            <consortium name="The Broad Institute Genome Sequencing Center for Infectious Disease"/>
            <person name="Wu L."/>
            <person name="Ma J."/>
        </authorList>
    </citation>
    <scope>NUCLEOTIDE SEQUENCE [LARGE SCALE GENOMIC DNA]</scope>
    <source>
        <strain evidence="6">JCM 16601</strain>
    </source>
</reference>
<evidence type="ECO:0000256" key="2">
    <source>
        <dbReference type="ARBA" id="ARBA00023125"/>
    </source>
</evidence>